<sequence>MSFWWLIKPSVHTIIRVSRSKAAAKKNEEIVHARTSVRQQLQPIDEFFLFLIYLSVCGFEGERPGTPFPCTPLHSEQDHFNMDKLPLLPAGISMCVAVTS</sequence>
<keyword evidence="2" id="KW-1185">Reference proteome</keyword>
<dbReference type="AlphaFoldDB" id="A0A553PED7"/>
<gene>
    <name evidence="1" type="ORF">DNTS_031951</name>
</gene>
<accession>A0A553PED7</accession>
<evidence type="ECO:0000313" key="2">
    <source>
        <dbReference type="Proteomes" id="UP000316079"/>
    </source>
</evidence>
<proteinExistence type="predicted"/>
<reference evidence="1 2" key="1">
    <citation type="journal article" date="2019" name="Sci. Data">
        <title>Hybrid genome assembly and annotation of Danionella translucida.</title>
        <authorList>
            <person name="Kadobianskyi M."/>
            <person name="Schulze L."/>
            <person name="Schuelke M."/>
            <person name="Judkewitz B."/>
        </authorList>
    </citation>
    <scope>NUCLEOTIDE SEQUENCE [LARGE SCALE GENOMIC DNA]</scope>
    <source>
        <strain evidence="1 2">Bolton</strain>
    </source>
</reference>
<dbReference type="OrthoDB" id="10020990at2759"/>
<protein>
    <submittedName>
        <fullName evidence="1">Uncharacterized protein</fullName>
    </submittedName>
</protein>
<dbReference type="EMBL" id="SRMA01026707">
    <property type="protein sequence ID" value="TRY76042.1"/>
    <property type="molecule type" value="Genomic_DNA"/>
</dbReference>
<name>A0A553PED7_9TELE</name>
<evidence type="ECO:0000313" key="1">
    <source>
        <dbReference type="EMBL" id="TRY76042.1"/>
    </source>
</evidence>
<comment type="caution">
    <text evidence="1">The sequence shown here is derived from an EMBL/GenBank/DDBJ whole genome shotgun (WGS) entry which is preliminary data.</text>
</comment>
<organism evidence="1 2">
    <name type="scientific">Danionella cerebrum</name>
    <dbReference type="NCBI Taxonomy" id="2873325"/>
    <lineage>
        <taxon>Eukaryota</taxon>
        <taxon>Metazoa</taxon>
        <taxon>Chordata</taxon>
        <taxon>Craniata</taxon>
        <taxon>Vertebrata</taxon>
        <taxon>Euteleostomi</taxon>
        <taxon>Actinopterygii</taxon>
        <taxon>Neopterygii</taxon>
        <taxon>Teleostei</taxon>
        <taxon>Ostariophysi</taxon>
        <taxon>Cypriniformes</taxon>
        <taxon>Danionidae</taxon>
        <taxon>Danioninae</taxon>
        <taxon>Danionella</taxon>
    </lineage>
</organism>
<dbReference type="Proteomes" id="UP000316079">
    <property type="component" value="Unassembled WGS sequence"/>
</dbReference>